<dbReference type="eggNOG" id="COG0004">
    <property type="taxonomic scope" value="Bacteria"/>
</dbReference>
<keyword evidence="5 8" id="KW-1133">Transmembrane helix</keyword>
<dbReference type="InterPro" id="IPR024041">
    <property type="entry name" value="NH4_transpt_AmtB-like_dom"/>
</dbReference>
<dbReference type="EMBL" id="AQQW01000008">
    <property type="protein sequence ID" value="ETW12105.1"/>
    <property type="molecule type" value="Genomic_DNA"/>
</dbReference>
<evidence type="ECO:0000256" key="1">
    <source>
        <dbReference type="ARBA" id="ARBA00004141"/>
    </source>
</evidence>
<evidence type="ECO:0000256" key="3">
    <source>
        <dbReference type="ARBA" id="ARBA00022448"/>
    </source>
</evidence>
<comment type="caution">
    <text evidence="11">The sequence shown here is derived from an EMBL/GenBank/DDBJ whole genome shotgun (WGS) entry which is preliminary data.</text>
</comment>
<dbReference type="NCBIfam" id="TIGR00836">
    <property type="entry name" value="amt"/>
    <property type="match status" value="1"/>
</dbReference>
<keyword evidence="9" id="KW-0732">Signal</keyword>
<feature type="transmembrane region" description="Helical" evidence="8">
    <location>
        <begin position="87"/>
        <end position="106"/>
    </location>
</feature>
<dbReference type="GO" id="GO:0005886">
    <property type="term" value="C:plasma membrane"/>
    <property type="evidence" value="ECO:0007669"/>
    <property type="project" value="UniProtKB-SubCell"/>
</dbReference>
<feature type="signal peptide" evidence="9">
    <location>
        <begin position="1"/>
        <end position="22"/>
    </location>
</feature>
<keyword evidence="4 8" id="KW-0812">Transmembrane</keyword>
<keyword evidence="6 8" id="KW-0472">Membrane</keyword>
<dbReference type="GO" id="GO:0097272">
    <property type="term" value="P:ammonium homeostasis"/>
    <property type="evidence" value="ECO:0007669"/>
    <property type="project" value="TreeGrafter"/>
</dbReference>
<feature type="transmembrane region" description="Helical" evidence="8">
    <location>
        <begin position="248"/>
        <end position="265"/>
    </location>
</feature>
<evidence type="ECO:0000256" key="9">
    <source>
        <dbReference type="SAM" id="SignalP"/>
    </source>
</evidence>
<feature type="transmembrane region" description="Helical" evidence="8">
    <location>
        <begin position="285"/>
        <end position="303"/>
    </location>
</feature>
<comment type="similarity">
    <text evidence="2 8">Belongs to the ammonia transporter channel (TC 1.A.11.2) family.</text>
</comment>
<dbReference type="PROSITE" id="PS01219">
    <property type="entry name" value="AMMONIUM_TRANSP"/>
    <property type="match status" value="1"/>
</dbReference>
<dbReference type="Gene3D" id="1.10.3430.10">
    <property type="entry name" value="Ammonium transporter AmtB like domains"/>
    <property type="match status" value="1"/>
</dbReference>
<keyword evidence="12" id="KW-1185">Reference proteome</keyword>
<keyword evidence="7 8" id="KW-0924">Ammonia transport</keyword>
<feature type="domain" description="Ammonium transporter AmtB-like" evidence="10">
    <location>
        <begin position="52"/>
        <end position="444"/>
    </location>
</feature>
<evidence type="ECO:0000256" key="7">
    <source>
        <dbReference type="ARBA" id="ARBA00023177"/>
    </source>
</evidence>
<feature type="transmembrane region" description="Helical" evidence="8">
    <location>
        <begin position="338"/>
        <end position="358"/>
    </location>
</feature>
<feature type="chain" id="PRO_5004842166" description="Ammonium transporter" evidence="9">
    <location>
        <begin position="23"/>
        <end position="450"/>
    </location>
</feature>
<dbReference type="InterPro" id="IPR001905">
    <property type="entry name" value="Ammonium_transpt"/>
</dbReference>
<dbReference type="PATRIC" id="fig|1317118.6.peg.2768"/>
<gene>
    <name evidence="11" type="ORF">ATO8_13457</name>
</gene>
<feature type="transmembrane region" description="Helical" evidence="8">
    <location>
        <begin position="147"/>
        <end position="166"/>
    </location>
</feature>
<sequence>MKLKHLLAPATALILAPALGFAQEAAEGAEAAAEVAEAAPGVTPYIFTTLLFLIGGFLVFWMAAGFAMLEAGLVRSKNVTMQLTKNIALFSIAAIMYWLIGFNLMYPGDGWTVPGYVGAIFVPTVLEPVGLGAADAALDYASVGSDFFFQLMFCATTASIVSGTLAERIKLWPFLIFVVVLTGVIYPIEASWQWGGGWLSEMGFSDFAGSTLVHAAGGFAALAGALILGPRIGKYRDGRTVPMPGSNLALATLGTFILWLGWFGFNGGSQLAAGTVGDVTDVSRIFANTNMAAASGAVIALILTQVMYKKPDLTMTLNGALAGLVSITAGPLDPSLFGALWIGAVGGIIVVFTVPMLDKMKIDDVVGAIPVHLLAGIWGTIAVPFYTEGTSFVTQIIGIVAIGIFVFVVSAIVWFILKAVMGIRVSEEDEINGLDMAEMGMEAYPDFTKG</sequence>
<dbReference type="NCBIfam" id="TIGR03644">
    <property type="entry name" value="marine_trans_1"/>
    <property type="match status" value="1"/>
</dbReference>
<evidence type="ECO:0000259" key="10">
    <source>
        <dbReference type="Pfam" id="PF00909"/>
    </source>
</evidence>
<evidence type="ECO:0000313" key="12">
    <source>
        <dbReference type="Proteomes" id="UP000019063"/>
    </source>
</evidence>
<protein>
    <recommendedName>
        <fullName evidence="8">Ammonium transporter</fullName>
    </recommendedName>
</protein>
<dbReference type="Pfam" id="PF00909">
    <property type="entry name" value="Ammonium_transp"/>
    <property type="match status" value="1"/>
</dbReference>
<dbReference type="GO" id="GO:0008519">
    <property type="term" value="F:ammonium channel activity"/>
    <property type="evidence" value="ECO:0007669"/>
    <property type="project" value="InterPro"/>
</dbReference>
<dbReference type="OrthoDB" id="9814202at2"/>
<evidence type="ECO:0000256" key="5">
    <source>
        <dbReference type="ARBA" id="ARBA00022989"/>
    </source>
</evidence>
<feature type="transmembrane region" description="Helical" evidence="8">
    <location>
        <begin position="208"/>
        <end position="228"/>
    </location>
</feature>
<comment type="subcellular location">
    <subcellularLocation>
        <location evidence="8">Cell membrane</location>
        <topology evidence="8">Multi-pass membrane protein</topology>
    </subcellularLocation>
    <subcellularLocation>
        <location evidence="1">Membrane</location>
        <topology evidence="1">Multi-pass membrane protein</topology>
    </subcellularLocation>
</comment>
<evidence type="ECO:0000256" key="6">
    <source>
        <dbReference type="ARBA" id="ARBA00023136"/>
    </source>
</evidence>
<feature type="transmembrane region" description="Helical" evidence="8">
    <location>
        <begin position="171"/>
        <end position="188"/>
    </location>
</feature>
<dbReference type="STRING" id="1379903.ATO8_13457"/>
<evidence type="ECO:0000256" key="8">
    <source>
        <dbReference type="RuleBase" id="RU362002"/>
    </source>
</evidence>
<dbReference type="InterPro" id="IPR029020">
    <property type="entry name" value="Ammonium/urea_transptr"/>
</dbReference>
<dbReference type="SUPFAM" id="SSF111352">
    <property type="entry name" value="Ammonium transporter"/>
    <property type="match status" value="1"/>
</dbReference>
<keyword evidence="3 8" id="KW-0813">Transport</keyword>
<dbReference type="InterPro" id="IPR019879">
    <property type="entry name" value="Ammonium_transptr_marine"/>
</dbReference>
<dbReference type="InterPro" id="IPR018047">
    <property type="entry name" value="Ammonium_transpt_CS"/>
</dbReference>
<evidence type="ECO:0000256" key="2">
    <source>
        <dbReference type="ARBA" id="ARBA00005887"/>
    </source>
</evidence>
<dbReference type="Proteomes" id="UP000019063">
    <property type="component" value="Unassembled WGS sequence"/>
</dbReference>
<dbReference type="PANTHER" id="PTHR11730">
    <property type="entry name" value="AMMONIUM TRANSPORTER"/>
    <property type="match status" value="1"/>
</dbReference>
<reference evidence="11 12" key="1">
    <citation type="journal article" date="2014" name="Antonie Van Leeuwenhoek">
        <title>Roseivivax atlanticus sp. nov., isolated from surface seawater of the Atlantic Ocean.</title>
        <authorList>
            <person name="Li G."/>
            <person name="Lai Q."/>
            <person name="Liu X."/>
            <person name="Sun F."/>
            <person name="Shao Z."/>
        </authorList>
    </citation>
    <scope>NUCLEOTIDE SEQUENCE [LARGE SCALE GENOMIC DNA]</scope>
    <source>
        <strain evidence="11 12">22II-s10s</strain>
    </source>
</reference>
<feature type="transmembrane region" description="Helical" evidence="8">
    <location>
        <begin position="392"/>
        <end position="417"/>
    </location>
</feature>
<organism evidence="11 12">
    <name type="scientific">Roseivivax marinus</name>
    <dbReference type="NCBI Taxonomy" id="1379903"/>
    <lineage>
        <taxon>Bacteria</taxon>
        <taxon>Pseudomonadati</taxon>
        <taxon>Pseudomonadota</taxon>
        <taxon>Alphaproteobacteria</taxon>
        <taxon>Rhodobacterales</taxon>
        <taxon>Roseobacteraceae</taxon>
        <taxon>Roseivivax</taxon>
    </lineage>
</organism>
<dbReference type="PANTHER" id="PTHR11730:SF62">
    <property type="entry name" value="AMMONIUM TRANSPORTER SLL1017-RELATED"/>
    <property type="match status" value="1"/>
</dbReference>
<feature type="transmembrane region" description="Helical" evidence="8">
    <location>
        <begin position="315"/>
        <end position="332"/>
    </location>
</feature>
<proteinExistence type="inferred from homology"/>
<feature type="transmembrane region" description="Helical" evidence="8">
    <location>
        <begin position="46"/>
        <end position="67"/>
    </location>
</feature>
<evidence type="ECO:0000256" key="4">
    <source>
        <dbReference type="ARBA" id="ARBA00022692"/>
    </source>
</evidence>
<dbReference type="AlphaFoldDB" id="W4HJD8"/>
<name>W4HJD8_9RHOB</name>
<dbReference type="RefSeq" id="WP_043845088.1">
    <property type="nucleotide sequence ID" value="NZ_AQQW01000008.1"/>
</dbReference>
<accession>W4HJD8</accession>
<evidence type="ECO:0000313" key="11">
    <source>
        <dbReference type="EMBL" id="ETW12105.1"/>
    </source>
</evidence>
<feature type="transmembrane region" description="Helical" evidence="8">
    <location>
        <begin position="365"/>
        <end position="386"/>
    </location>
</feature>